<evidence type="ECO:0000256" key="4">
    <source>
        <dbReference type="ARBA" id="ARBA00022519"/>
    </source>
</evidence>
<keyword evidence="3" id="KW-1003">Cell membrane</keyword>
<proteinExistence type="predicted"/>
<dbReference type="Gene3D" id="2.30.30.830">
    <property type="match status" value="1"/>
</dbReference>
<evidence type="ECO:0000313" key="11">
    <source>
        <dbReference type="EMBL" id="PWD74542.1"/>
    </source>
</evidence>
<sequence length="162" mass="18554">MKIVNSTLKNAIIGVSWLSLPAFAVWLFGQQDDWHVSGKIFYISHYFYTMQQKKAVTERHLFGESHVVENDGDNAFRIYDHPLSEYIIQHAPESESPVKLTGIVYSADANAAMITVESDKIQQTYHTGDILSPENEKLLLILPDEIIIDSHGYYRSIYFKND</sequence>
<evidence type="ECO:0000256" key="5">
    <source>
        <dbReference type="ARBA" id="ARBA00022692"/>
    </source>
</evidence>
<evidence type="ECO:0000256" key="2">
    <source>
        <dbReference type="ARBA" id="ARBA00022448"/>
    </source>
</evidence>
<evidence type="ECO:0000256" key="7">
    <source>
        <dbReference type="ARBA" id="ARBA00022989"/>
    </source>
</evidence>
<evidence type="ECO:0000256" key="6">
    <source>
        <dbReference type="ARBA" id="ARBA00022927"/>
    </source>
</evidence>
<feature type="transmembrane region" description="Helical" evidence="9">
    <location>
        <begin position="12"/>
        <end position="29"/>
    </location>
</feature>
<evidence type="ECO:0000256" key="8">
    <source>
        <dbReference type="ARBA" id="ARBA00023136"/>
    </source>
</evidence>
<dbReference type="AlphaFoldDB" id="A0AAP2D704"/>
<evidence type="ECO:0000313" key="12">
    <source>
        <dbReference type="EMBL" id="RJL72105.1"/>
    </source>
</evidence>
<keyword evidence="6" id="KW-0653">Protein transport</keyword>
<evidence type="ECO:0000313" key="13">
    <source>
        <dbReference type="Proteomes" id="UP000245055"/>
    </source>
</evidence>
<keyword evidence="14" id="KW-1185">Reference proteome</keyword>
<dbReference type="GO" id="GO:0005886">
    <property type="term" value="C:plasma membrane"/>
    <property type="evidence" value="ECO:0007669"/>
    <property type="project" value="UniProtKB-SubCell"/>
</dbReference>
<organism evidence="11 13">
    <name type="scientific">Dickeya dianthicola</name>
    <dbReference type="NCBI Taxonomy" id="204039"/>
    <lineage>
        <taxon>Bacteria</taxon>
        <taxon>Pseudomonadati</taxon>
        <taxon>Pseudomonadota</taxon>
        <taxon>Gammaproteobacteria</taxon>
        <taxon>Enterobacterales</taxon>
        <taxon>Pectobacteriaceae</taxon>
        <taxon>Dickeya</taxon>
    </lineage>
</organism>
<dbReference type="EMBL" id="QZDO01000036">
    <property type="protein sequence ID" value="RJL72105.1"/>
    <property type="molecule type" value="Genomic_DNA"/>
</dbReference>
<evidence type="ECO:0000313" key="14">
    <source>
        <dbReference type="Proteomes" id="UP000266633"/>
    </source>
</evidence>
<accession>A0AAP2D704</accession>
<dbReference type="Proteomes" id="UP000266633">
    <property type="component" value="Unassembled WGS sequence"/>
</dbReference>
<comment type="caution">
    <text evidence="11">The sequence shown here is derived from an EMBL/GenBank/DDBJ whole genome shotgun (WGS) entry which is preliminary data.</text>
</comment>
<dbReference type="EMBL" id="QESZ01000009">
    <property type="protein sequence ID" value="PWD74542.1"/>
    <property type="molecule type" value="Genomic_DNA"/>
</dbReference>
<keyword evidence="7 9" id="KW-1133">Transmembrane helix</keyword>
<keyword evidence="4" id="KW-0997">Cell inner membrane</keyword>
<dbReference type="Pfam" id="PF11356">
    <property type="entry name" value="T2SSC"/>
    <property type="match status" value="1"/>
</dbReference>
<name>A0AAP2D704_9GAMM</name>
<protein>
    <recommendedName>
        <fullName evidence="10">Type II secretion system protein GspC N-terminal domain-containing protein</fullName>
    </recommendedName>
</protein>
<dbReference type="InterPro" id="IPR024961">
    <property type="entry name" value="T2SS_GspC_N"/>
</dbReference>
<dbReference type="GeneID" id="49323070"/>
<dbReference type="RefSeq" id="WP_024106788.1">
    <property type="nucleotide sequence ID" value="NZ_CP031560.1"/>
</dbReference>
<evidence type="ECO:0000256" key="3">
    <source>
        <dbReference type="ARBA" id="ARBA00022475"/>
    </source>
</evidence>
<gene>
    <name evidence="12" type="ORF">D5077_11505</name>
    <name evidence="11" type="ORF">DF213_07315</name>
</gene>
<keyword evidence="8 9" id="KW-0472">Membrane</keyword>
<evidence type="ECO:0000256" key="1">
    <source>
        <dbReference type="ARBA" id="ARBA00004533"/>
    </source>
</evidence>
<keyword evidence="2" id="KW-0813">Transport</keyword>
<feature type="domain" description="Type II secretion system protein GspC N-terminal" evidence="10">
    <location>
        <begin position="53"/>
        <end position="158"/>
    </location>
</feature>
<evidence type="ECO:0000259" key="10">
    <source>
        <dbReference type="Pfam" id="PF11356"/>
    </source>
</evidence>
<dbReference type="Proteomes" id="UP000245055">
    <property type="component" value="Unassembled WGS sequence"/>
</dbReference>
<keyword evidence="5 9" id="KW-0812">Transmembrane</keyword>
<comment type="subcellular location">
    <subcellularLocation>
        <location evidence="1">Cell inner membrane</location>
    </subcellularLocation>
</comment>
<reference evidence="12 14" key="2">
    <citation type="submission" date="2018-09" db="EMBL/GenBank/DDBJ databases">
        <title>Phylogenetic diversity of Pectobacterium and Dickeya strains causing blackleg disease of potato in Morocco.</title>
        <authorList>
            <person name="Oulghazi S."/>
            <person name="Moumni M."/>
            <person name="Faure D."/>
        </authorList>
    </citation>
    <scope>NUCLEOTIDE SEQUENCE [LARGE SCALE GENOMIC DNA]</scope>
    <source>
        <strain evidence="12 14">S4.16.03.LID</strain>
    </source>
</reference>
<evidence type="ECO:0000256" key="9">
    <source>
        <dbReference type="SAM" id="Phobius"/>
    </source>
</evidence>
<dbReference type="GO" id="GO:0015031">
    <property type="term" value="P:protein transport"/>
    <property type="evidence" value="ECO:0007669"/>
    <property type="project" value="UniProtKB-KW"/>
</dbReference>
<reference evidence="11 13" key="1">
    <citation type="submission" date="2018-05" db="EMBL/GenBank/DDBJ databases">
        <title>Genomic diversity of pathogens causing Blackleg of Potato in Pakistan.</title>
        <authorList>
            <person name="Sarfraz S."/>
            <person name="Riaz K."/>
            <person name="Oulghazi S."/>
            <person name="Cigna J."/>
            <person name="Sahi S.T."/>
            <person name="Khan S.H."/>
            <person name="Hameed A."/>
            <person name="Faure D."/>
        </authorList>
    </citation>
    <scope>NUCLEOTIDE SEQUENCE [LARGE SCALE GENOMIC DNA]</scope>
    <source>
        <strain evidence="11 13">SS70</strain>
    </source>
</reference>